<evidence type="ECO:0000256" key="1">
    <source>
        <dbReference type="SAM" id="Coils"/>
    </source>
</evidence>
<dbReference type="STRING" id="947166.A0A1D1ULS9"/>
<feature type="region of interest" description="Disordered" evidence="2">
    <location>
        <begin position="448"/>
        <end position="468"/>
    </location>
</feature>
<sequence>MLLNSICVFFPRQLQGERRQIDAVGNELQQLICKHQRCRQRLIEAQSKAQLLQQSATARQCHQQSHTDESKPTHDALAARIAQQRQAIFSKRNEVNYIKSIEITAANKRRQDIRAKLSGVSQEVLQLRQHTADNHSKSLLAKEKTMASLRRKLHKAKKELDQRRFDLQSKKRDLQSEVEVHRQRHEALKRKLDNALTYQEHMDEPRLKKQDECQKAYTAVQLQQSDKRQKHSSTLQDIDLALSSALARRTQAQLLVSKLSEKEANLAKKLNSLCSKQGKIERMREHIAQLEREAENFRLQSQRKVQSTQAQLEEVRRASETGQLAQALAEQEKSYTELRGLKYTFAFYTVVALKVKSNFCTDQETTIVYLEQVLKKLDNKMQEVDEMCHELKSQLQQAGEKLQAEQQLAQANERKSEKILTWKRKFDKDDIKPTLYLKELKNRLATMKEEVRKEERGSQLVDGGPSGS</sequence>
<evidence type="ECO:0000313" key="3">
    <source>
        <dbReference type="EMBL" id="GAU87118.1"/>
    </source>
</evidence>
<keyword evidence="1" id="KW-0175">Coiled coil</keyword>
<gene>
    <name evidence="3" type="primary">RvY_00015-1</name>
    <name evidence="3" type="synonym">RvY_00015.1</name>
    <name evidence="3" type="ORF">RvY_00015</name>
</gene>
<feature type="coiled-coil region" evidence="1">
    <location>
        <begin position="139"/>
        <end position="191"/>
    </location>
</feature>
<feature type="coiled-coil region" evidence="1">
    <location>
        <begin position="280"/>
        <end position="318"/>
    </location>
</feature>
<dbReference type="Proteomes" id="UP000186922">
    <property type="component" value="Unassembled WGS sequence"/>
</dbReference>
<organism evidence="3 4">
    <name type="scientific">Ramazzottius varieornatus</name>
    <name type="common">Water bear</name>
    <name type="synonym">Tardigrade</name>
    <dbReference type="NCBI Taxonomy" id="947166"/>
    <lineage>
        <taxon>Eukaryota</taxon>
        <taxon>Metazoa</taxon>
        <taxon>Ecdysozoa</taxon>
        <taxon>Tardigrada</taxon>
        <taxon>Eutardigrada</taxon>
        <taxon>Parachela</taxon>
        <taxon>Hypsibioidea</taxon>
        <taxon>Ramazzottiidae</taxon>
        <taxon>Ramazzottius</taxon>
    </lineage>
</organism>
<name>A0A1D1ULS9_RAMVA</name>
<evidence type="ECO:0000313" key="4">
    <source>
        <dbReference type="Proteomes" id="UP000186922"/>
    </source>
</evidence>
<protein>
    <submittedName>
        <fullName evidence="3">Uncharacterized protein</fullName>
    </submittedName>
</protein>
<comment type="caution">
    <text evidence="3">The sequence shown here is derived from an EMBL/GenBank/DDBJ whole genome shotgun (WGS) entry which is preliminary data.</text>
</comment>
<proteinExistence type="predicted"/>
<reference evidence="3 4" key="1">
    <citation type="journal article" date="2016" name="Nat. Commun.">
        <title>Extremotolerant tardigrade genome and improved radiotolerance of human cultured cells by tardigrade-unique protein.</title>
        <authorList>
            <person name="Hashimoto T."/>
            <person name="Horikawa D.D."/>
            <person name="Saito Y."/>
            <person name="Kuwahara H."/>
            <person name="Kozuka-Hata H."/>
            <person name="Shin-I T."/>
            <person name="Minakuchi Y."/>
            <person name="Ohishi K."/>
            <person name="Motoyama A."/>
            <person name="Aizu T."/>
            <person name="Enomoto A."/>
            <person name="Kondo K."/>
            <person name="Tanaka S."/>
            <person name="Hara Y."/>
            <person name="Koshikawa S."/>
            <person name="Sagara H."/>
            <person name="Miura T."/>
            <person name="Yokobori S."/>
            <person name="Miyagawa K."/>
            <person name="Suzuki Y."/>
            <person name="Kubo T."/>
            <person name="Oyama M."/>
            <person name="Kohara Y."/>
            <person name="Fujiyama A."/>
            <person name="Arakawa K."/>
            <person name="Katayama T."/>
            <person name="Toyoda A."/>
            <person name="Kunieda T."/>
        </authorList>
    </citation>
    <scope>NUCLEOTIDE SEQUENCE [LARGE SCALE GENOMIC DNA]</scope>
    <source>
        <strain evidence="3 4">YOKOZUNA-1</strain>
    </source>
</reference>
<feature type="compositionally biased region" description="Basic and acidic residues" evidence="2">
    <location>
        <begin position="448"/>
        <end position="457"/>
    </location>
</feature>
<dbReference type="EMBL" id="BDGG01000001">
    <property type="protein sequence ID" value="GAU87118.1"/>
    <property type="molecule type" value="Genomic_DNA"/>
</dbReference>
<feature type="coiled-coil region" evidence="1">
    <location>
        <begin position="14"/>
        <end position="48"/>
    </location>
</feature>
<evidence type="ECO:0000256" key="2">
    <source>
        <dbReference type="SAM" id="MobiDB-lite"/>
    </source>
</evidence>
<accession>A0A1D1ULS9</accession>
<dbReference type="AlphaFoldDB" id="A0A1D1ULS9"/>
<keyword evidence="4" id="KW-1185">Reference proteome</keyword>